<sequence length="90" mass="10602">MLKECDGNKPTIIFCIIDEPFICEVYGKFTIQALHEIEEQFIDEPPDDWEYNVITVTCECNWEEPQYGDYGRVELSGYWDLIEISKTIVE</sequence>
<name>A0A0F9Q4W2_9ZZZZ</name>
<dbReference type="AlphaFoldDB" id="A0A0F9Q4W2"/>
<comment type="caution">
    <text evidence="1">The sequence shown here is derived from an EMBL/GenBank/DDBJ whole genome shotgun (WGS) entry which is preliminary data.</text>
</comment>
<accession>A0A0F9Q4W2</accession>
<gene>
    <name evidence="1" type="ORF">LCGC14_0762440</name>
</gene>
<protein>
    <submittedName>
        <fullName evidence="1">Uncharacterized protein</fullName>
    </submittedName>
</protein>
<dbReference type="EMBL" id="LAZR01001886">
    <property type="protein sequence ID" value="KKN37559.1"/>
    <property type="molecule type" value="Genomic_DNA"/>
</dbReference>
<proteinExistence type="predicted"/>
<reference evidence="1" key="1">
    <citation type="journal article" date="2015" name="Nature">
        <title>Complex archaea that bridge the gap between prokaryotes and eukaryotes.</title>
        <authorList>
            <person name="Spang A."/>
            <person name="Saw J.H."/>
            <person name="Jorgensen S.L."/>
            <person name="Zaremba-Niedzwiedzka K."/>
            <person name="Martijn J."/>
            <person name="Lind A.E."/>
            <person name="van Eijk R."/>
            <person name="Schleper C."/>
            <person name="Guy L."/>
            <person name="Ettema T.J."/>
        </authorList>
    </citation>
    <scope>NUCLEOTIDE SEQUENCE</scope>
</reference>
<organism evidence="1">
    <name type="scientific">marine sediment metagenome</name>
    <dbReference type="NCBI Taxonomy" id="412755"/>
    <lineage>
        <taxon>unclassified sequences</taxon>
        <taxon>metagenomes</taxon>
        <taxon>ecological metagenomes</taxon>
    </lineage>
</organism>
<evidence type="ECO:0000313" key="1">
    <source>
        <dbReference type="EMBL" id="KKN37559.1"/>
    </source>
</evidence>